<dbReference type="Ensembl" id="ENSSGRT00000034655.1">
    <property type="protein sequence ID" value="ENSSGRP00000032279.1"/>
    <property type="gene ID" value="ENSSGRG00000018076.1"/>
</dbReference>
<keyword evidence="2" id="KW-1185">Reference proteome</keyword>
<dbReference type="Proteomes" id="UP000472262">
    <property type="component" value="Unassembled WGS sequence"/>
</dbReference>
<dbReference type="AlphaFoldDB" id="A0A672M6P8"/>
<dbReference type="InParanoid" id="A0A672M6P8"/>
<accession>A0A672M6P8</accession>
<evidence type="ECO:0000313" key="1">
    <source>
        <dbReference type="Ensembl" id="ENSSGRP00000032279.1"/>
    </source>
</evidence>
<proteinExistence type="predicted"/>
<reference evidence="1" key="1">
    <citation type="submission" date="2025-08" db="UniProtKB">
        <authorList>
            <consortium name="Ensembl"/>
        </authorList>
    </citation>
    <scope>IDENTIFICATION</scope>
</reference>
<sequence>VDKDSPDIHQELNKLKTKIQEAQRVVSGIFKMRFSIKCLLTQHTNDNPRRYFHIHIFGIFIHKMSFICKFG</sequence>
<name>A0A672M6P8_SINGR</name>
<organism evidence="1 2">
    <name type="scientific">Sinocyclocheilus grahami</name>
    <name type="common">Dianchi golden-line fish</name>
    <name type="synonym">Barbus grahami</name>
    <dbReference type="NCBI Taxonomy" id="75366"/>
    <lineage>
        <taxon>Eukaryota</taxon>
        <taxon>Metazoa</taxon>
        <taxon>Chordata</taxon>
        <taxon>Craniata</taxon>
        <taxon>Vertebrata</taxon>
        <taxon>Euteleostomi</taxon>
        <taxon>Actinopterygii</taxon>
        <taxon>Neopterygii</taxon>
        <taxon>Teleostei</taxon>
        <taxon>Ostariophysi</taxon>
        <taxon>Cypriniformes</taxon>
        <taxon>Cyprinidae</taxon>
        <taxon>Cyprininae</taxon>
        <taxon>Sinocyclocheilus</taxon>
    </lineage>
</organism>
<evidence type="ECO:0000313" key="2">
    <source>
        <dbReference type="Proteomes" id="UP000472262"/>
    </source>
</evidence>
<reference evidence="1" key="2">
    <citation type="submission" date="2025-09" db="UniProtKB">
        <authorList>
            <consortium name="Ensembl"/>
        </authorList>
    </citation>
    <scope>IDENTIFICATION</scope>
</reference>
<protein>
    <submittedName>
        <fullName evidence="1">Uncharacterized protein</fullName>
    </submittedName>
</protein>